<dbReference type="GO" id="GO:0016020">
    <property type="term" value="C:membrane"/>
    <property type="evidence" value="ECO:0007669"/>
    <property type="project" value="InterPro"/>
</dbReference>
<protein>
    <submittedName>
        <fullName evidence="7">Cobalt-zinc-cadmium efflux system membrane fusion protein</fullName>
    </submittedName>
</protein>
<dbReference type="EMBL" id="SNXW01000001">
    <property type="protein sequence ID" value="TDP88170.1"/>
    <property type="molecule type" value="Genomic_DNA"/>
</dbReference>
<evidence type="ECO:0000256" key="1">
    <source>
        <dbReference type="ARBA" id="ARBA00009477"/>
    </source>
</evidence>
<accession>A0A4R6RNH2</accession>
<evidence type="ECO:0000256" key="2">
    <source>
        <dbReference type="ARBA" id="ARBA00022448"/>
    </source>
</evidence>
<dbReference type="PANTHER" id="PTHR30097:SF4">
    <property type="entry name" value="SLR6042 PROTEIN"/>
    <property type="match status" value="1"/>
</dbReference>
<gene>
    <name evidence="7" type="ORF">EV672_101314</name>
</gene>
<dbReference type="GO" id="GO:0046914">
    <property type="term" value="F:transition metal ion binding"/>
    <property type="evidence" value="ECO:0007669"/>
    <property type="project" value="TreeGrafter"/>
</dbReference>
<feature type="domain" description="CzcB-like barrel-sandwich hybrid" evidence="5">
    <location>
        <begin position="106"/>
        <end position="255"/>
    </location>
</feature>
<evidence type="ECO:0000259" key="6">
    <source>
        <dbReference type="Pfam" id="PF25975"/>
    </source>
</evidence>
<dbReference type="Gene3D" id="2.40.50.100">
    <property type="match status" value="1"/>
</dbReference>
<dbReference type="Gene3D" id="2.40.420.20">
    <property type="match status" value="1"/>
</dbReference>
<dbReference type="InterPro" id="IPR058792">
    <property type="entry name" value="Beta-barrel_RND_2"/>
</dbReference>
<feature type="domain" description="CzcB-like C-terminal circularly permuted SH3-like" evidence="6">
    <location>
        <begin position="339"/>
        <end position="399"/>
    </location>
</feature>
<dbReference type="InterPro" id="IPR058647">
    <property type="entry name" value="BSH_CzcB-like"/>
</dbReference>
<dbReference type="AlphaFoldDB" id="A0A4R6RNH2"/>
<dbReference type="InterPro" id="IPR051909">
    <property type="entry name" value="MFP_Cation_Efflux"/>
</dbReference>
<dbReference type="InterPro" id="IPR058649">
    <property type="entry name" value="CzcB_C"/>
</dbReference>
<dbReference type="Proteomes" id="UP000294593">
    <property type="component" value="Unassembled WGS sequence"/>
</dbReference>
<dbReference type="OrthoDB" id="9813967at2"/>
<dbReference type="GO" id="GO:0060003">
    <property type="term" value="P:copper ion export"/>
    <property type="evidence" value="ECO:0007669"/>
    <property type="project" value="TreeGrafter"/>
</dbReference>
<name>A0A4R6RNH2_9BURK</name>
<evidence type="ECO:0000259" key="4">
    <source>
        <dbReference type="Pfam" id="PF25954"/>
    </source>
</evidence>
<dbReference type="Gene3D" id="2.40.30.170">
    <property type="match status" value="1"/>
</dbReference>
<dbReference type="SUPFAM" id="SSF111369">
    <property type="entry name" value="HlyD-like secretion proteins"/>
    <property type="match status" value="1"/>
</dbReference>
<evidence type="ECO:0000313" key="8">
    <source>
        <dbReference type="Proteomes" id="UP000294593"/>
    </source>
</evidence>
<proteinExistence type="inferred from homology"/>
<organism evidence="7 8">
    <name type="scientific">Aquabacterium commune</name>
    <dbReference type="NCBI Taxonomy" id="70586"/>
    <lineage>
        <taxon>Bacteria</taxon>
        <taxon>Pseudomonadati</taxon>
        <taxon>Pseudomonadota</taxon>
        <taxon>Betaproteobacteria</taxon>
        <taxon>Burkholderiales</taxon>
        <taxon>Aquabacterium</taxon>
    </lineage>
</organism>
<reference evidence="7 8" key="1">
    <citation type="submission" date="2019-03" db="EMBL/GenBank/DDBJ databases">
        <title>Genomic Encyclopedia of Type Strains, Phase IV (KMG-IV): sequencing the most valuable type-strain genomes for metagenomic binning, comparative biology and taxonomic classification.</title>
        <authorList>
            <person name="Goeker M."/>
        </authorList>
    </citation>
    <scope>NUCLEOTIDE SEQUENCE [LARGE SCALE GENOMIC DNA]</scope>
    <source>
        <strain evidence="7 8">DSM 11901</strain>
    </source>
</reference>
<sequence length="409" mass="42851">MKTPTNSLPLALSAKSAFTLSLTVSAILALSLAMSACGDAKKDGTAAAAAASGASAASDASAAEAMDVTIKPDMAANFKVAKVAREPIAMVQEVSGRIEANERQVTRIGAGVTGRVTQVLAEVGDRVRPGQVLAHVASPELATAQLSYLRAHASTQLAERAVERARQLIQADVIGSAELQRRESELSIARAELRAAGDQLTLVGIPRDAIAKLRDSGSLSPHALVVATQAGVVVERKVSQGQVAQPGDPLFTVADLGNVWVVGALPEQAARNARIGQQIEISVPAIGKQLSGRVIQIADTVSPETRTVPLRTQVDNAAHELKPQMLATMRIAGTPVDALAVPTLAVVRDNDRDHVFVQVSPTRFRLTPVELGAASEGRRPVLKGLAEGTPVVVEGAFHLNNERKRAELE</sequence>
<keyword evidence="3" id="KW-0732">Signal</keyword>
<dbReference type="GO" id="GO:0022857">
    <property type="term" value="F:transmembrane transporter activity"/>
    <property type="evidence" value="ECO:0007669"/>
    <property type="project" value="InterPro"/>
</dbReference>
<dbReference type="NCBIfam" id="TIGR01730">
    <property type="entry name" value="RND_mfp"/>
    <property type="match status" value="1"/>
</dbReference>
<evidence type="ECO:0000256" key="3">
    <source>
        <dbReference type="SAM" id="SignalP"/>
    </source>
</evidence>
<dbReference type="InterPro" id="IPR006143">
    <property type="entry name" value="RND_pump_MFP"/>
</dbReference>
<dbReference type="Pfam" id="PF25973">
    <property type="entry name" value="BSH_CzcB"/>
    <property type="match status" value="1"/>
</dbReference>
<comment type="similarity">
    <text evidence="1">Belongs to the membrane fusion protein (MFP) (TC 8.A.1) family.</text>
</comment>
<dbReference type="GO" id="GO:0030288">
    <property type="term" value="C:outer membrane-bounded periplasmic space"/>
    <property type="evidence" value="ECO:0007669"/>
    <property type="project" value="TreeGrafter"/>
</dbReference>
<feature type="signal peptide" evidence="3">
    <location>
        <begin position="1"/>
        <end position="35"/>
    </location>
</feature>
<feature type="chain" id="PRO_5020772295" evidence="3">
    <location>
        <begin position="36"/>
        <end position="409"/>
    </location>
</feature>
<dbReference type="PANTHER" id="PTHR30097">
    <property type="entry name" value="CATION EFFLUX SYSTEM PROTEIN CUSB"/>
    <property type="match status" value="1"/>
</dbReference>
<evidence type="ECO:0000259" key="5">
    <source>
        <dbReference type="Pfam" id="PF25973"/>
    </source>
</evidence>
<comment type="caution">
    <text evidence="7">The sequence shown here is derived from an EMBL/GenBank/DDBJ whole genome shotgun (WGS) entry which is preliminary data.</text>
</comment>
<dbReference type="RefSeq" id="WP_133605814.1">
    <property type="nucleotide sequence ID" value="NZ_SNXW01000001.1"/>
</dbReference>
<dbReference type="GO" id="GO:0015679">
    <property type="term" value="P:plasma membrane copper ion transport"/>
    <property type="evidence" value="ECO:0007669"/>
    <property type="project" value="TreeGrafter"/>
</dbReference>
<evidence type="ECO:0000313" key="7">
    <source>
        <dbReference type="EMBL" id="TDP88170.1"/>
    </source>
</evidence>
<feature type="domain" description="CusB-like beta-barrel" evidence="4">
    <location>
        <begin position="258"/>
        <end position="333"/>
    </location>
</feature>
<dbReference type="Pfam" id="PF25954">
    <property type="entry name" value="Beta-barrel_RND_2"/>
    <property type="match status" value="1"/>
</dbReference>
<keyword evidence="2" id="KW-0813">Transport</keyword>
<keyword evidence="8" id="KW-1185">Reference proteome</keyword>
<dbReference type="Pfam" id="PF25975">
    <property type="entry name" value="CzcB_C"/>
    <property type="match status" value="1"/>
</dbReference>
<dbReference type="FunFam" id="2.40.30.170:FF:000010">
    <property type="entry name" value="Efflux RND transporter periplasmic adaptor subunit"/>
    <property type="match status" value="1"/>
</dbReference>